<reference evidence="5" key="1">
    <citation type="journal article" date="2020" name="Genome Biol.">
        <title>Gamete binning: chromosome-level and haplotype-resolved genome assembly enabled by high-throughput single-cell sequencing of gamete genomes.</title>
        <authorList>
            <person name="Campoy J.A."/>
            <person name="Sun H."/>
            <person name="Goel M."/>
            <person name="Jiao W.-B."/>
            <person name="Folz-Donahue K."/>
            <person name="Wang N."/>
            <person name="Rubio M."/>
            <person name="Liu C."/>
            <person name="Kukat C."/>
            <person name="Ruiz D."/>
            <person name="Huettel B."/>
            <person name="Schneeberger K."/>
        </authorList>
    </citation>
    <scope>NUCLEOTIDE SEQUENCE [LARGE SCALE GENOMIC DNA]</scope>
    <source>
        <strain evidence="5">cv. Rojo Pasion</strain>
    </source>
</reference>
<dbReference type="PANTHER" id="PTHR43625">
    <property type="entry name" value="AFLATOXIN B1 ALDEHYDE REDUCTASE"/>
    <property type="match status" value="1"/>
</dbReference>
<keyword evidence="5" id="KW-1185">Reference proteome</keyword>
<proteinExistence type="predicted"/>
<dbReference type="PANTHER" id="PTHR43625:SF65">
    <property type="entry name" value="NADP-DEPENDENT OXIDOREDUCTASE DOMAIN-CONTAINING PROTEIN"/>
    <property type="match status" value="1"/>
</dbReference>
<dbReference type="Gene3D" id="3.20.20.100">
    <property type="entry name" value="NADP-dependent oxidoreductase domain"/>
    <property type="match status" value="1"/>
</dbReference>
<dbReference type="Proteomes" id="UP000507245">
    <property type="component" value="Unassembled WGS sequence"/>
</dbReference>
<dbReference type="OrthoDB" id="37537at2759"/>
<dbReference type="InterPro" id="IPR023210">
    <property type="entry name" value="NADP_OxRdtase_dom"/>
</dbReference>
<dbReference type="SUPFAM" id="SSF51430">
    <property type="entry name" value="NAD(P)-linked oxidoreductase"/>
    <property type="match status" value="1"/>
</dbReference>
<dbReference type="GO" id="GO:0016491">
    <property type="term" value="F:oxidoreductase activity"/>
    <property type="evidence" value="ECO:0007669"/>
    <property type="project" value="UniProtKB-KW"/>
</dbReference>
<accession>A0A6J5VW70</accession>
<gene>
    <name evidence="4" type="ORF">ORAREDHAP_LOCUS273</name>
</gene>
<evidence type="ECO:0000256" key="2">
    <source>
        <dbReference type="ARBA" id="ARBA00023002"/>
    </source>
</evidence>
<sequence>MLNGVTVGVPIEDTMEELKKLVNEGKIRYIGLSEASVDTISRAHAVHPITAVSNFSPLSSTLSNSKLGIGIVSYSPLGRGLFGGKAGVESLPADCLLSKHPRFNGENLEKNKLFYSKLASHPCCKACMHCSTISSGVASPPWK</sequence>
<dbReference type="GO" id="GO:0005737">
    <property type="term" value="C:cytoplasm"/>
    <property type="evidence" value="ECO:0007669"/>
    <property type="project" value="TreeGrafter"/>
</dbReference>
<evidence type="ECO:0000259" key="3">
    <source>
        <dbReference type="Pfam" id="PF00248"/>
    </source>
</evidence>
<dbReference type="InterPro" id="IPR036812">
    <property type="entry name" value="NAD(P)_OxRdtase_dom_sf"/>
</dbReference>
<dbReference type="Pfam" id="PF00248">
    <property type="entry name" value="Aldo_ket_red"/>
    <property type="match status" value="1"/>
</dbReference>
<organism evidence="4 5">
    <name type="scientific">Prunus armeniaca</name>
    <name type="common">Apricot</name>
    <name type="synonym">Armeniaca vulgaris</name>
    <dbReference type="NCBI Taxonomy" id="36596"/>
    <lineage>
        <taxon>Eukaryota</taxon>
        <taxon>Viridiplantae</taxon>
        <taxon>Streptophyta</taxon>
        <taxon>Embryophyta</taxon>
        <taxon>Tracheophyta</taxon>
        <taxon>Spermatophyta</taxon>
        <taxon>Magnoliopsida</taxon>
        <taxon>eudicotyledons</taxon>
        <taxon>Gunneridae</taxon>
        <taxon>Pentapetalae</taxon>
        <taxon>rosids</taxon>
        <taxon>fabids</taxon>
        <taxon>Rosales</taxon>
        <taxon>Rosaceae</taxon>
        <taxon>Amygdaloideae</taxon>
        <taxon>Amygdaleae</taxon>
        <taxon>Prunus</taxon>
    </lineage>
</organism>
<keyword evidence="1" id="KW-0521">NADP</keyword>
<dbReference type="AlphaFoldDB" id="A0A6J5VW70"/>
<evidence type="ECO:0000256" key="1">
    <source>
        <dbReference type="ARBA" id="ARBA00022857"/>
    </source>
</evidence>
<protein>
    <recommendedName>
        <fullName evidence="3">NADP-dependent oxidoreductase domain-containing protein</fullName>
    </recommendedName>
</protein>
<keyword evidence="2" id="KW-0560">Oxidoreductase</keyword>
<evidence type="ECO:0000313" key="4">
    <source>
        <dbReference type="EMBL" id="CAB4292132.1"/>
    </source>
</evidence>
<name>A0A6J5VW70_PRUAR</name>
<dbReference type="EMBL" id="CAEKKB010000001">
    <property type="protein sequence ID" value="CAB4292132.1"/>
    <property type="molecule type" value="Genomic_DNA"/>
</dbReference>
<feature type="domain" description="NADP-dependent oxidoreductase" evidence="3">
    <location>
        <begin position="9"/>
        <end position="87"/>
    </location>
</feature>
<dbReference type="InterPro" id="IPR050791">
    <property type="entry name" value="Aldo-Keto_reductase"/>
</dbReference>
<evidence type="ECO:0000313" key="5">
    <source>
        <dbReference type="Proteomes" id="UP000507245"/>
    </source>
</evidence>